<feature type="region of interest" description="Disordered" evidence="1">
    <location>
        <begin position="288"/>
        <end position="311"/>
    </location>
</feature>
<feature type="region of interest" description="Disordered" evidence="1">
    <location>
        <begin position="62"/>
        <end position="97"/>
    </location>
</feature>
<feature type="non-terminal residue" evidence="2">
    <location>
        <position position="311"/>
    </location>
</feature>
<proteinExistence type="predicted"/>
<feature type="region of interest" description="Disordered" evidence="1">
    <location>
        <begin position="114"/>
        <end position="135"/>
    </location>
</feature>
<organism evidence="2 3">
    <name type="scientific">Candolleomyces eurysporus</name>
    <dbReference type="NCBI Taxonomy" id="2828524"/>
    <lineage>
        <taxon>Eukaryota</taxon>
        <taxon>Fungi</taxon>
        <taxon>Dikarya</taxon>
        <taxon>Basidiomycota</taxon>
        <taxon>Agaricomycotina</taxon>
        <taxon>Agaricomycetes</taxon>
        <taxon>Agaricomycetidae</taxon>
        <taxon>Agaricales</taxon>
        <taxon>Agaricineae</taxon>
        <taxon>Psathyrellaceae</taxon>
        <taxon>Candolleomyces</taxon>
    </lineage>
</organism>
<accession>A0A9W8J2S3</accession>
<comment type="caution">
    <text evidence="2">The sequence shown here is derived from an EMBL/GenBank/DDBJ whole genome shotgun (WGS) entry which is preliminary data.</text>
</comment>
<feature type="region of interest" description="Disordered" evidence="1">
    <location>
        <begin position="144"/>
        <end position="163"/>
    </location>
</feature>
<gene>
    <name evidence="2" type="ORF">H1R20_g9655</name>
</gene>
<feature type="region of interest" description="Disordered" evidence="1">
    <location>
        <begin position="206"/>
        <end position="226"/>
    </location>
</feature>
<evidence type="ECO:0000313" key="2">
    <source>
        <dbReference type="EMBL" id="KAJ2927436.1"/>
    </source>
</evidence>
<dbReference type="EMBL" id="JANBPK010000992">
    <property type="protein sequence ID" value="KAJ2927436.1"/>
    <property type="molecule type" value="Genomic_DNA"/>
</dbReference>
<dbReference type="Proteomes" id="UP001140091">
    <property type="component" value="Unassembled WGS sequence"/>
</dbReference>
<sequence>MPPKECKSFCLSHWSAKLKISLVLREYPGATDDDDIPTGVSARATDDQNIGGSSGNIGCVHGGTAGHNGHDGEDNTGRTPTSAEHSLGPGQNIARNTGRDNLRTYAHRGTLRIENPGTTISTPPTTADSNTNTSMSRRTWRIVHSSATNSSNTTDSPATGNLKTPKFHLLSELDKPGVKDASPKVSEAELSELSLKLGDFSIHQAGSSTKPSGFDPDSFTISPSFEMPPPSWRASPGFFPPHFPDLYSPLPSPVDKRPAELCTTASRYPPSFAFAVLSNAATGDLKEMDTSAMANTPTGDVARNPSPESNG</sequence>
<evidence type="ECO:0000313" key="3">
    <source>
        <dbReference type="Proteomes" id="UP001140091"/>
    </source>
</evidence>
<dbReference type="AlphaFoldDB" id="A0A9W8J2S3"/>
<evidence type="ECO:0000256" key="1">
    <source>
        <dbReference type="SAM" id="MobiDB-lite"/>
    </source>
</evidence>
<keyword evidence="3" id="KW-1185">Reference proteome</keyword>
<feature type="compositionally biased region" description="Polar residues" evidence="1">
    <location>
        <begin position="116"/>
        <end position="135"/>
    </location>
</feature>
<reference evidence="2" key="1">
    <citation type="submission" date="2022-06" db="EMBL/GenBank/DDBJ databases">
        <title>Genome Sequence of Candolleomyces eurysporus.</title>
        <authorList>
            <person name="Buettner E."/>
        </authorList>
    </citation>
    <scope>NUCLEOTIDE SEQUENCE</scope>
    <source>
        <strain evidence="2">VTCC 930004</strain>
    </source>
</reference>
<name>A0A9W8J2S3_9AGAR</name>
<feature type="compositionally biased region" description="Low complexity" evidence="1">
    <location>
        <begin position="145"/>
        <end position="159"/>
    </location>
</feature>
<protein>
    <submittedName>
        <fullName evidence="2">Uncharacterized protein</fullName>
    </submittedName>
</protein>